<evidence type="ECO:0008006" key="8">
    <source>
        <dbReference type="Google" id="ProtNLM"/>
    </source>
</evidence>
<keyword evidence="4 5" id="KW-0472">Membrane</keyword>
<evidence type="ECO:0000256" key="2">
    <source>
        <dbReference type="ARBA" id="ARBA00022692"/>
    </source>
</evidence>
<dbReference type="InterPro" id="IPR003825">
    <property type="entry name" value="Colicin-V_CvpA"/>
</dbReference>
<evidence type="ECO:0000256" key="4">
    <source>
        <dbReference type="ARBA" id="ARBA00023136"/>
    </source>
</evidence>
<gene>
    <name evidence="6" type="ORF">GCM10022280_19150</name>
</gene>
<feature type="transmembrane region" description="Helical" evidence="5">
    <location>
        <begin position="73"/>
        <end position="91"/>
    </location>
</feature>
<evidence type="ECO:0000313" key="6">
    <source>
        <dbReference type="EMBL" id="GAA4019467.1"/>
    </source>
</evidence>
<proteinExistence type="predicted"/>
<reference evidence="7" key="1">
    <citation type="journal article" date="2019" name="Int. J. Syst. Evol. Microbiol.">
        <title>The Global Catalogue of Microorganisms (GCM) 10K type strain sequencing project: providing services to taxonomists for standard genome sequencing and annotation.</title>
        <authorList>
            <consortium name="The Broad Institute Genomics Platform"/>
            <consortium name="The Broad Institute Genome Sequencing Center for Infectious Disease"/>
            <person name="Wu L."/>
            <person name="Ma J."/>
        </authorList>
    </citation>
    <scope>NUCLEOTIDE SEQUENCE [LARGE SCALE GENOMIC DNA]</scope>
    <source>
        <strain evidence="7">JCM 17563</strain>
    </source>
</reference>
<dbReference type="PANTHER" id="PTHR36926:SF1">
    <property type="entry name" value="COLICIN V PRODUCTION PROTEIN"/>
    <property type="match status" value="1"/>
</dbReference>
<evidence type="ECO:0000256" key="1">
    <source>
        <dbReference type="ARBA" id="ARBA00004141"/>
    </source>
</evidence>
<dbReference type="PANTHER" id="PTHR36926">
    <property type="entry name" value="COLICIN V PRODUCTION PROTEIN"/>
    <property type="match status" value="1"/>
</dbReference>
<keyword evidence="3 5" id="KW-1133">Transmembrane helix</keyword>
<keyword evidence="2 5" id="KW-0812">Transmembrane</keyword>
<feature type="transmembrane region" description="Helical" evidence="5">
    <location>
        <begin position="41"/>
        <end position="61"/>
    </location>
</feature>
<evidence type="ECO:0000313" key="7">
    <source>
        <dbReference type="Proteomes" id="UP001500235"/>
    </source>
</evidence>
<dbReference type="InterPro" id="IPR052719">
    <property type="entry name" value="CvpA-like"/>
</dbReference>
<comment type="subcellular location">
    <subcellularLocation>
        <location evidence="1">Membrane</location>
        <topology evidence="1">Multi-pass membrane protein</topology>
    </subcellularLocation>
</comment>
<evidence type="ECO:0000256" key="3">
    <source>
        <dbReference type="ARBA" id="ARBA00022989"/>
    </source>
</evidence>
<dbReference type="Proteomes" id="UP001500235">
    <property type="component" value="Unassembled WGS sequence"/>
</dbReference>
<sequence length="182" mass="19469">MAFRPLPRIPHRSMTALDIFVLLLLGGGALVGFVRGFVQEALVLAAWLAGVAALVLFHGSVSAELGGVAKGEAGAAALAFVLLFLPAYLAMRFLAYRLGKQARTSRLGPLDRLLGGGFGMLKGLVGATLFFLLANLATNLVYGEGSARPEWMRDSRTYPLLDASGRAIVASWEEVKLKRVQR</sequence>
<organism evidence="6 7">
    <name type="scientific">Sphingomonas swuensis</name>
    <dbReference type="NCBI Taxonomy" id="977800"/>
    <lineage>
        <taxon>Bacteria</taxon>
        <taxon>Pseudomonadati</taxon>
        <taxon>Pseudomonadota</taxon>
        <taxon>Alphaproteobacteria</taxon>
        <taxon>Sphingomonadales</taxon>
        <taxon>Sphingomonadaceae</taxon>
        <taxon>Sphingomonas</taxon>
    </lineage>
</organism>
<feature type="transmembrane region" description="Helical" evidence="5">
    <location>
        <begin position="14"/>
        <end position="34"/>
    </location>
</feature>
<protein>
    <recommendedName>
        <fullName evidence="8">Colicin V production protein</fullName>
    </recommendedName>
</protein>
<keyword evidence="7" id="KW-1185">Reference proteome</keyword>
<dbReference type="Pfam" id="PF02674">
    <property type="entry name" value="Colicin_V"/>
    <property type="match status" value="1"/>
</dbReference>
<feature type="transmembrane region" description="Helical" evidence="5">
    <location>
        <begin position="112"/>
        <end position="134"/>
    </location>
</feature>
<accession>A0ABP7T1P5</accession>
<evidence type="ECO:0000256" key="5">
    <source>
        <dbReference type="SAM" id="Phobius"/>
    </source>
</evidence>
<name>A0ABP7T1P5_9SPHN</name>
<comment type="caution">
    <text evidence="6">The sequence shown here is derived from an EMBL/GenBank/DDBJ whole genome shotgun (WGS) entry which is preliminary data.</text>
</comment>
<dbReference type="EMBL" id="BAABBQ010000001">
    <property type="protein sequence ID" value="GAA4019467.1"/>
    <property type="molecule type" value="Genomic_DNA"/>
</dbReference>